<keyword evidence="6" id="KW-0732">Signal</keyword>
<evidence type="ECO:0000256" key="4">
    <source>
        <dbReference type="ARBA" id="ARBA00040357"/>
    </source>
</evidence>
<dbReference type="InterPro" id="IPR029033">
    <property type="entry name" value="His_PPase_superfam"/>
</dbReference>
<dbReference type="PANTHER" id="PTHR11567:SF110">
    <property type="entry name" value="2-PHOSPHOXYLOSE PHOSPHATASE 1"/>
    <property type="match status" value="1"/>
</dbReference>
<feature type="signal peptide" evidence="6">
    <location>
        <begin position="1"/>
        <end position="17"/>
    </location>
</feature>
<comment type="catalytic activity">
    <reaction evidence="3">
        <text>3-O-[beta-D-GlcA-(1-&gt;3)-beta-D-Gal-(1-&gt;3)-beta-D-Gal-(1-&gt;4)-beta-D-2-O-P-Xyl]-L-seryl-[protein] + H2O = 3-O-(beta-D-GlcA-(1-&gt;3)-beta-D-Gal-(1-&gt;3)-beta-D-Gal-(1-&gt;4)-beta-D-Xyl)-L-seryl-[protein] + phosphate</text>
        <dbReference type="Rhea" id="RHEA:56512"/>
        <dbReference type="Rhea" id="RHEA-COMP:12573"/>
        <dbReference type="Rhea" id="RHEA-COMP:14559"/>
        <dbReference type="ChEBI" id="CHEBI:15377"/>
        <dbReference type="ChEBI" id="CHEBI:43474"/>
        <dbReference type="ChEBI" id="CHEBI:132093"/>
        <dbReference type="ChEBI" id="CHEBI:140495"/>
    </reaction>
</comment>
<keyword evidence="8" id="KW-1185">Reference proteome</keyword>
<evidence type="ECO:0000256" key="2">
    <source>
        <dbReference type="ARBA" id="ARBA00022801"/>
    </source>
</evidence>
<evidence type="ECO:0000313" key="8">
    <source>
        <dbReference type="Proteomes" id="UP001162156"/>
    </source>
</evidence>
<dbReference type="InterPro" id="IPR000560">
    <property type="entry name" value="His_Pase_clade-2"/>
</dbReference>
<dbReference type="PANTHER" id="PTHR11567">
    <property type="entry name" value="ACID PHOSPHATASE-RELATED"/>
    <property type="match status" value="1"/>
</dbReference>
<dbReference type="GO" id="GO:0016791">
    <property type="term" value="F:phosphatase activity"/>
    <property type="evidence" value="ECO:0007669"/>
    <property type="project" value="TreeGrafter"/>
</dbReference>
<keyword evidence="2" id="KW-0378">Hydrolase</keyword>
<name>A0AAV8XRQ0_9CUCU</name>
<dbReference type="Pfam" id="PF00328">
    <property type="entry name" value="His_Phos_2"/>
    <property type="match status" value="1"/>
</dbReference>
<evidence type="ECO:0000256" key="3">
    <source>
        <dbReference type="ARBA" id="ARBA00036311"/>
    </source>
</evidence>
<dbReference type="InterPro" id="IPR050645">
    <property type="entry name" value="Histidine_acid_phosphatase"/>
</dbReference>
<organism evidence="7 8">
    <name type="scientific">Rhamnusium bicolor</name>
    <dbReference type="NCBI Taxonomy" id="1586634"/>
    <lineage>
        <taxon>Eukaryota</taxon>
        <taxon>Metazoa</taxon>
        <taxon>Ecdysozoa</taxon>
        <taxon>Arthropoda</taxon>
        <taxon>Hexapoda</taxon>
        <taxon>Insecta</taxon>
        <taxon>Pterygota</taxon>
        <taxon>Neoptera</taxon>
        <taxon>Endopterygota</taxon>
        <taxon>Coleoptera</taxon>
        <taxon>Polyphaga</taxon>
        <taxon>Cucujiformia</taxon>
        <taxon>Chrysomeloidea</taxon>
        <taxon>Cerambycidae</taxon>
        <taxon>Lepturinae</taxon>
        <taxon>Rhagiini</taxon>
        <taxon>Rhamnusium</taxon>
    </lineage>
</organism>
<evidence type="ECO:0000313" key="7">
    <source>
        <dbReference type="EMBL" id="KAJ8941207.1"/>
    </source>
</evidence>
<sequence>MAVRLILFTSAFAFVTSYYVPGSKSNLLSVIQVGKQQHYDLGQYARIRYDNFLSKKYTKEEFRVEATNSDRTFMSAASNVAGLFPPIGDQIWKIGLNWQPIPVFPVEIAFNYRLPKWTESVFPQPLTNLTSILFTSFSFNEELQKITTGPFLKTLIEHFEGYIANSTSTQKYKQFSCHDINLSSILISLGAYIPGTLPGFASTIFFELREINGIHYINIFYRNDGILIPITVAGCNFDCNLTDFKNIVSNLIISVEEWYAVCKS</sequence>
<protein>
    <recommendedName>
        <fullName evidence="4">2-phosphoxylose phosphatase 1</fullName>
    </recommendedName>
    <alternativeName>
        <fullName evidence="5">Acid phosphatase-like protein 2</fullName>
    </alternativeName>
</protein>
<evidence type="ECO:0000256" key="1">
    <source>
        <dbReference type="ARBA" id="ARBA00005375"/>
    </source>
</evidence>
<dbReference type="EMBL" id="JANEYF010002891">
    <property type="protein sequence ID" value="KAJ8941207.1"/>
    <property type="molecule type" value="Genomic_DNA"/>
</dbReference>
<dbReference type="Gene3D" id="3.40.50.1240">
    <property type="entry name" value="Phosphoglycerate mutase-like"/>
    <property type="match status" value="2"/>
</dbReference>
<reference evidence="7" key="1">
    <citation type="journal article" date="2023" name="Insect Mol. Biol.">
        <title>Genome sequencing provides insights into the evolution of gene families encoding plant cell wall-degrading enzymes in longhorned beetles.</title>
        <authorList>
            <person name="Shin N.R."/>
            <person name="Okamura Y."/>
            <person name="Kirsch R."/>
            <person name="Pauchet Y."/>
        </authorList>
    </citation>
    <scope>NUCLEOTIDE SEQUENCE</scope>
    <source>
        <strain evidence="7">RBIC_L_NR</strain>
    </source>
</reference>
<comment type="similarity">
    <text evidence="1">Belongs to the histidine acid phosphatase family.</text>
</comment>
<proteinExistence type="inferred from homology"/>
<dbReference type="Proteomes" id="UP001162156">
    <property type="component" value="Unassembled WGS sequence"/>
</dbReference>
<accession>A0AAV8XRQ0</accession>
<dbReference type="SUPFAM" id="SSF53254">
    <property type="entry name" value="Phosphoglycerate mutase-like"/>
    <property type="match status" value="1"/>
</dbReference>
<gene>
    <name evidence="7" type="ORF">NQ314_010465</name>
</gene>
<evidence type="ECO:0000256" key="6">
    <source>
        <dbReference type="SAM" id="SignalP"/>
    </source>
</evidence>
<dbReference type="AlphaFoldDB" id="A0AAV8XRQ0"/>
<evidence type="ECO:0000256" key="5">
    <source>
        <dbReference type="ARBA" id="ARBA00041499"/>
    </source>
</evidence>
<comment type="caution">
    <text evidence="7">The sequence shown here is derived from an EMBL/GenBank/DDBJ whole genome shotgun (WGS) entry which is preliminary data.</text>
</comment>
<feature type="chain" id="PRO_5043541246" description="2-phosphoxylose phosphatase 1" evidence="6">
    <location>
        <begin position="18"/>
        <end position="264"/>
    </location>
</feature>
<dbReference type="CDD" id="cd07061">
    <property type="entry name" value="HP_HAP_like"/>
    <property type="match status" value="1"/>
</dbReference>